<keyword evidence="8 17" id="KW-1133">Transmembrane helix</keyword>
<comment type="catalytic activity">
    <reaction evidence="12">
        <text>3',3'-c-di-AMP + H2O = 5'-O-phosphonoadenylyl-(3'-&gt;5')-adenosine + H(+)</text>
        <dbReference type="Rhea" id="RHEA:54420"/>
        <dbReference type="ChEBI" id="CHEBI:15377"/>
        <dbReference type="ChEBI" id="CHEBI:15378"/>
        <dbReference type="ChEBI" id="CHEBI:71500"/>
        <dbReference type="ChEBI" id="CHEBI:138171"/>
        <dbReference type="EC" id="3.1.4.59"/>
    </reaction>
</comment>
<comment type="cofactor">
    <cofactor evidence="16">
        <name>Mn(2+)</name>
        <dbReference type="ChEBI" id="CHEBI:29035"/>
    </cofactor>
    <text evidence="16">For phosphodiesterase activity, probably binds 2 Mn(2+) per subunit.</text>
</comment>
<protein>
    <recommendedName>
        <fullName evidence="14 15">Cyclic-di-AMP phosphodiesterase</fullName>
        <ecNumber evidence="15">3.1.4.-</ecNumber>
    </recommendedName>
</protein>
<evidence type="ECO:0000313" key="20">
    <source>
        <dbReference type="EMBL" id="MEC0483577.1"/>
    </source>
</evidence>
<dbReference type="GO" id="GO:0003676">
    <property type="term" value="F:nucleic acid binding"/>
    <property type="evidence" value="ECO:0007669"/>
    <property type="project" value="UniProtKB-UniRule"/>
</dbReference>
<keyword evidence="6 16" id="KW-0479">Metal-binding</keyword>
<keyword evidence="22" id="KW-1185">Reference proteome</keyword>
<feature type="binding site" evidence="16">
    <location>
        <position position="499"/>
    </location>
    <ligand>
        <name>Mn(2+)</name>
        <dbReference type="ChEBI" id="CHEBI:29035"/>
        <label>2</label>
    </ligand>
</feature>
<dbReference type="EMBL" id="JARRTL010000006">
    <property type="protein sequence ID" value="MEC0483577.1"/>
    <property type="molecule type" value="Genomic_DNA"/>
</dbReference>
<keyword evidence="11 16" id="KW-0464">Manganese</keyword>
<reference evidence="20 22" key="3">
    <citation type="submission" date="2023-03" db="EMBL/GenBank/DDBJ databases">
        <title>Agriculturally important microbes genome sequencing.</title>
        <authorList>
            <person name="Dunlap C."/>
        </authorList>
    </citation>
    <scope>NUCLEOTIDE SEQUENCE [LARGE SCALE GENOMIC DNA]</scope>
    <source>
        <strain evidence="20 22">CBP-3203</strain>
    </source>
</reference>
<evidence type="ECO:0000256" key="6">
    <source>
        <dbReference type="ARBA" id="ARBA00022723"/>
    </source>
</evidence>
<evidence type="ECO:0000256" key="9">
    <source>
        <dbReference type="ARBA" id="ARBA00023004"/>
    </source>
</evidence>
<keyword evidence="9" id="KW-0408">Iron</keyword>
<reference evidence="19 21" key="1">
    <citation type="journal article" date="2015" name="Int. J. Syst. Evol. Microbiol.">
        <title>Bacillus glycinifermentans sp. nov., isolated from fermented soybean paste.</title>
        <authorList>
            <person name="Kim S.J."/>
            <person name="Dunlap C.A."/>
            <person name="Kwon S.W."/>
            <person name="Rooney A.P."/>
        </authorList>
    </citation>
    <scope>NUCLEOTIDE SEQUENCE [LARGE SCALE GENOMIC DNA]</scope>
    <source>
        <strain evidence="19 21">GO-13</strain>
    </source>
</reference>
<dbReference type="Gene3D" id="3.90.1640.10">
    <property type="entry name" value="inorganic pyrophosphatase (n-terminal core)"/>
    <property type="match status" value="1"/>
</dbReference>
<dbReference type="InterPro" id="IPR051319">
    <property type="entry name" value="Oligoribo/pAp-PDE_c-di-AMP_PDE"/>
</dbReference>
<feature type="domain" description="GGDEF" evidence="18">
    <location>
        <begin position="173"/>
        <end position="301"/>
    </location>
</feature>
<evidence type="ECO:0000256" key="5">
    <source>
        <dbReference type="ARBA" id="ARBA00022692"/>
    </source>
</evidence>
<dbReference type="FunFam" id="3.90.1640.10:FF:000002">
    <property type="entry name" value="Cyclic-di-AMP phosphodiesterase"/>
    <property type="match status" value="1"/>
</dbReference>
<dbReference type="Pfam" id="PF01368">
    <property type="entry name" value="DHH"/>
    <property type="match status" value="1"/>
</dbReference>
<dbReference type="FunFam" id="3.10.310.30:FF:000002">
    <property type="entry name" value="Cyclic-di-AMP phosphodiesterase"/>
    <property type="match status" value="1"/>
</dbReference>
<evidence type="ECO:0000256" key="16">
    <source>
        <dbReference type="PIRSR" id="PIRSR026583-50"/>
    </source>
</evidence>
<evidence type="ECO:0000313" key="22">
    <source>
        <dbReference type="Proteomes" id="UP001341297"/>
    </source>
</evidence>
<comment type="similarity">
    <text evidence="13 15">Belongs to the GdpP/PdeA phosphodiesterase family.</text>
</comment>
<accession>A0A0T6BJC5</accession>
<evidence type="ECO:0000313" key="19">
    <source>
        <dbReference type="EMBL" id="KRT89912.1"/>
    </source>
</evidence>
<comment type="subcellular location">
    <subcellularLocation>
        <location evidence="2">Cell membrane</location>
        <topology evidence="2">Multi-pass membrane protein</topology>
    </subcellularLocation>
</comment>
<dbReference type="InterPro" id="IPR000160">
    <property type="entry name" value="GGDEF_dom"/>
</dbReference>
<dbReference type="InterPro" id="IPR049553">
    <property type="entry name" value="GdpP-like_PAS"/>
</dbReference>
<evidence type="ECO:0000256" key="3">
    <source>
        <dbReference type="ARBA" id="ARBA00022475"/>
    </source>
</evidence>
<feature type="transmembrane region" description="Helical" evidence="17">
    <location>
        <begin position="33"/>
        <end position="50"/>
    </location>
</feature>
<feature type="binding site" evidence="16">
    <location>
        <position position="420"/>
    </location>
    <ligand>
        <name>Mn(2+)</name>
        <dbReference type="ChEBI" id="CHEBI:29035"/>
        <label>2</label>
    </ligand>
</feature>
<evidence type="ECO:0000256" key="7">
    <source>
        <dbReference type="ARBA" id="ARBA00022801"/>
    </source>
</evidence>
<feature type="binding site" evidence="16">
    <location>
        <position position="349"/>
    </location>
    <ligand>
        <name>Mn(2+)</name>
        <dbReference type="ChEBI" id="CHEBI:29035"/>
        <label>1</label>
    </ligand>
</feature>
<evidence type="ECO:0000256" key="17">
    <source>
        <dbReference type="SAM" id="Phobius"/>
    </source>
</evidence>
<reference evidence="19" key="2">
    <citation type="submission" date="2015-10" db="EMBL/GenBank/DDBJ databases">
        <authorList>
            <person name="Gilbert D.G."/>
        </authorList>
    </citation>
    <scope>NUCLEOTIDE SEQUENCE</scope>
    <source>
        <strain evidence="19">GO-13</strain>
    </source>
</reference>
<dbReference type="GO" id="GO:0005886">
    <property type="term" value="C:plasma membrane"/>
    <property type="evidence" value="ECO:0007669"/>
    <property type="project" value="UniProtKB-SubCell"/>
</dbReference>
<evidence type="ECO:0000256" key="2">
    <source>
        <dbReference type="ARBA" id="ARBA00004651"/>
    </source>
</evidence>
<dbReference type="Pfam" id="PF02272">
    <property type="entry name" value="DHHA1"/>
    <property type="match status" value="1"/>
</dbReference>
<feature type="transmembrane region" description="Helical" evidence="17">
    <location>
        <begin position="9"/>
        <end position="27"/>
    </location>
</feature>
<dbReference type="GO" id="GO:0046872">
    <property type="term" value="F:metal ion binding"/>
    <property type="evidence" value="ECO:0007669"/>
    <property type="project" value="UniProtKB-KW"/>
</dbReference>
<comment type="caution">
    <text evidence="19">The sequence shown here is derived from an EMBL/GenBank/DDBJ whole genome shotgun (WGS) entry which is preliminary data.</text>
</comment>
<feature type="binding site" evidence="16">
    <location>
        <position position="351"/>
    </location>
    <ligand>
        <name>Mn(2+)</name>
        <dbReference type="ChEBI" id="CHEBI:29035"/>
        <label>2</label>
    </ligand>
</feature>
<dbReference type="PROSITE" id="PS50887">
    <property type="entry name" value="GGDEF"/>
    <property type="match status" value="1"/>
</dbReference>
<evidence type="ECO:0000256" key="12">
    <source>
        <dbReference type="ARBA" id="ARBA00051753"/>
    </source>
</evidence>
<evidence type="ECO:0000313" key="21">
    <source>
        <dbReference type="Proteomes" id="UP000036168"/>
    </source>
</evidence>
<evidence type="ECO:0000256" key="15">
    <source>
        <dbReference type="PIRNR" id="PIRNR026583"/>
    </source>
</evidence>
<feature type="binding site" evidence="16">
    <location>
        <position position="420"/>
    </location>
    <ligand>
        <name>Mn(2+)</name>
        <dbReference type="ChEBI" id="CHEBI:29035"/>
        <label>1</label>
    </ligand>
</feature>
<keyword evidence="4" id="KW-0349">Heme</keyword>
<dbReference type="Proteomes" id="UP000036168">
    <property type="component" value="Unassembled WGS sequence"/>
</dbReference>
<dbReference type="EC" id="3.1.4.-" evidence="15"/>
<dbReference type="SMART" id="SM00267">
    <property type="entry name" value="GGDEF"/>
    <property type="match status" value="1"/>
</dbReference>
<dbReference type="InterPro" id="IPR038763">
    <property type="entry name" value="DHH_sf"/>
</dbReference>
<evidence type="ECO:0000256" key="13">
    <source>
        <dbReference type="ARBA" id="ARBA00061474"/>
    </source>
</evidence>
<dbReference type="PIRSF" id="PIRSF026583">
    <property type="entry name" value="YybT"/>
    <property type="match status" value="1"/>
</dbReference>
<dbReference type="Gene3D" id="3.30.450.20">
    <property type="entry name" value="PAS domain"/>
    <property type="match status" value="1"/>
</dbReference>
<sequence length="660" mass="74219">MPSFYEKPLFRYPIYSLIIVTIISVLINVYFNWVAGAAGVLILGVILFFLKRADSQIRQELDDYISTLSYRLKKVGEEALLEMPIGIMLFNDQYYVEWANPFMASCFSESTLVGRSLYDICESVVPLIKQEVDTETITLNDRKFNVVIKREEKLLYFFDVTEQTQIEKQYENERTVLAYIFLDNYDDVTQGLDDQTRSTMNSEVTSLLNQWAKQYDIFLKRISSERFIGVLNEHILSELETSKFSILDEIREKTSVHAISLTLSIGIGAAVSSLKELGDLAQSSLDLALGRGGDQVAIKQPNGKVKFYGGKTNPMEKRTRVRARVISHALKEIVSESSNVIIMGHKYPDMDSIGSAIGILKVAQANGKDGFVVIDSDQIGASVQRLIGEIKKYEELWSRFITPEEALEIAKDDTLLVIVDTHRPSFVIEERLVNKIENVVVIDHHRRGEEFIKDPLLVYMEPYASSTAELVTELLEYQPKRLKLNMIEATALLAGIIVDTKSFSLRTGSRTFDAASYLRAKGADTVLVQKFLKETADHYIKRARLIQHTSFYKEGIAIASLPDGGDEDYFDQVIIAQAADSLLSMSEVEASFAVARRDESTVCISARSLGEVNVQIIMEALEGGGHLTNAATQLTDVSVEEALRRLKEEIDEYFEGGNET</sequence>
<feature type="binding site" evidence="16">
    <location>
        <position position="444"/>
    </location>
    <ligand>
        <name>Mn(2+)</name>
        <dbReference type="ChEBI" id="CHEBI:29035"/>
        <label>2</label>
    </ligand>
</feature>
<dbReference type="Proteomes" id="UP001341297">
    <property type="component" value="Unassembled WGS sequence"/>
</dbReference>
<dbReference type="PANTHER" id="PTHR47618">
    <property type="entry name" value="BIFUNCTIONAL OLIGORIBONUCLEASE AND PAP PHOSPHATASE NRNA"/>
    <property type="match status" value="1"/>
</dbReference>
<keyword evidence="10 15" id="KW-0472">Membrane</keyword>
<gene>
    <name evidence="19" type="ORF">AB447_204755</name>
    <name evidence="20" type="ORF">P8828_01720</name>
</gene>
<comment type="cofactor">
    <cofactor evidence="1">
        <name>heme b</name>
        <dbReference type="ChEBI" id="CHEBI:60344"/>
    </cofactor>
</comment>
<dbReference type="InterPro" id="IPR003156">
    <property type="entry name" value="DHHA1_dom"/>
</dbReference>
<dbReference type="GO" id="GO:0016787">
    <property type="term" value="F:hydrolase activity"/>
    <property type="evidence" value="ECO:0007669"/>
    <property type="project" value="UniProtKB-UniRule"/>
</dbReference>
<dbReference type="EMBL" id="LECW02000045">
    <property type="protein sequence ID" value="KRT89912.1"/>
    <property type="molecule type" value="Genomic_DNA"/>
</dbReference>
<dbReference type="InterPro" id="IPR014528">
    <property type="entry name" value="GdpP/PdeA"/>
</dbReference>
<dbReference type="RefSeq" id="WP_057957721.1">
    <property type="nucleotide sequence ID" value="NZ_CP023481.1"/>
</dbReference>
<dbReference type="AlphaFoldDB" id="A0A0T6BJC5"/>
<keyword evidence="7 15" id="KW-0378">Hydrolase</keyword>
<dbReference type="Pfam" id="PF21370">
    <property type="entry name" value="PAS_GdpP"/>
    <property type="match status" value="1"/>
</dbReference>
<name>A0A0T6BJC5_9BACI</name>
<dbReference type="SUPFAM" id="SSF64182">
    <property type="entry name" value="DHH phosphoesterases"/>
    <property type="match status" value="1"/>
</dbReference>
<proteinExistence type="inferred from homology"/>
<evidence type="ECO:0000256" key="11">
    <source>
        <dbReference type="ARBA" id="ARBA00023211"/>
    </source>
</evidence>
<dbReference type="STRING" id="1664069.BGLY_4715"/>
<keyword evidence="5 17" id="KW-0812">Transmembrane</keyword>
<evidence type="ECO:0000256" key="10">
    <source>
        <dbReference type="ARBA" id="ARBA00023136"/>
    </source>
</evidence>
<dbReference type="GO" id="GO:0106409">
    <property type="term" value="F:cyclic-di-AMP phosphodiesterase activity"/>
    <property type="evidence" value="ECO:0007669"/>
    <property type="project" value="UniProtKB-EC"/>
</dbReference>
<dbReference type="Gene3D" id="3.10.310.30">
    <property type="match status" value="1"/>
</dbReference>
<feature type="binding site" evidence="16">
    <location>
        <position position="345"/>
    </location>
    <ligand>
        <name>Mn(2+)</name>
        <dbReference type="ChEBI" id="CHEBI:29035"/>
        <label>1</label>
    </ligand>
</feature>
<evidence type="ECO:0000256" key="14">
    <source>
        <dbReference type="ARBA" id="ARBA00066839"/>
    </source>
</evidence>
<evidence type="ECO:0000256" key="8">
    <source>
        <dbReference type="ARBA" id="ARBA00022989"/>
    </source>
</evidence>
<keyword evidence="3 15" id="KW-1003">Cell membrane</keyword>
<evidence type="ECO:0000256" key="4">
    <source>
        <dbReference type="ARBA" id="ARBA00022617"/>
    </source>
</evidence>
<dbReference type="OrthoDB" id="9759476at2"/>
<organism evidence="19 21">
    <name type="scientific">Bacillus glycinifermentans</name>
    <dbReference type="NCBI Taxonomy" id="1664069"/>
    <lineage>
        <taxon>Bacteria</taxon>
        <taxon>Bacillati</taxon>
        <taxon>Bacillota</taxon>
        <taxon>Bacilli</taxon>
        <taxon>Bacillales</taxon>
        <taxon>Bacillaceae</taxon>
        <taxon>Bacillus</taxon>
    </lineage>
</organism>
<dbReference type="InterPro" id="IPR001667">
    <property type="entry name" value="DDH_dom"/>
</dbReference>
<evidence type="ECO:0000259" key="18">
    <source>
        <dbReference type="PROSITE" id="PS50887"/>
    </source>
</evidence>
<dbReference type="PANTHER" id="PTHR47618:SF2">
    <property type="entry name" value="CYCLIC-DI-AMP PHOSPHODIESTERASE GDPP"/>
    <property type="match status" value="1"/>
</dbReference>
<comment type="function">
    <text evidence="15">Has phosphodiesterase (PDE) activity against cyclic-di-AMP (c-di-AMP).</text>
</comment>
<evidence type="ECO:0000256" key="1">
    <source>
        <dbReference type="ARBA" id="ARBA00001970"/>
    </source>
</evidence>
<dbReference type="Pfam" id="PF24898">
    <property type="entry name" value="GGDEF_GdpP"/>
    <property type="match status" value="1"/>
</dbReference>